<feature type="compositionally biased region" description="Polar residues" evidence="1">
    <location>
        <begin position="1332"/>
        <end position="1346"/>
    </location>
</feature>
<gene>
    <name evidence="2" type="ORF">PACLA_8A032481</name>
</gene>
<keyword evidence="3" id="KW-1185">Reference proteome</keyword>
<dbReference type="PANTHER" id="PTHR47112">
    <property type="entry name" value="PX DOMAIN-CONTAINING PROTEIN"/>
    <property type="match status" value="1"/>
</dbReference>
<sequence>MIMEKNERIIAITRILPGLEAFLREVLANENLSPEAEKQRLDFVKELEHLTKPPSLPPRPTNLKTQSRASVDSIDSVENADDDFASVQRKLSNIFYVRRDLDELNEHFVNGFAADEANKGTIRKVPAKSGKRTKTGKGIYEPLPGTGPEAEPDLEAGVLSEEETSRIHNRSLARGTHIRQSLSRGKWFAKKEKSILQEVYATDLQLPTISGHLMEVRTNKRRWCVLKDQHLYIFKTQEEPALFQIALPGCDISTVPKNDKTKVSYSFKITQDGVAAVILGIEEEKDLSAWMNALITASVAKNYLSPLAKASKSLPRSAHTPWNEEGAADEGSQSRRHTVGPTSKITKESFIEIDIGTYEKPTDIMGLAASLDTINYNPPLPPLPGEISNMLEENGDHAHTRPLSKCSGIYEEVGDEFIHKYSMKHQDDLPADVITGDNHDNANDVSDEVTNGASDVITNGRRGYSEVGTSDSEYSSDDEENKDENGNKRLFHDRWAVHSGVLYQKRQTGWNRRYCKIVDNCLRGFRNPNDLTPVLELNLSASNVRAAEAEGKRRFIFQLNTAESESLYFNTDTQESMERWIEVISVAATSRLEHSVTMSEDELDVGVGDGEPSTEETSEDRHGSRDSIPSPVPERKESLRKTRVNGDTLESEEQKRDENESLRNGQYDKPEKLIADKKSETPVATTKIKEKDDQEIWRKRDPHPSYATTPRAKPGTKITKSASVKESPKTASTSSLDLSEGSLNSPQKNLQLSKKRKYSERLKKYLDQDGQFSGFILELRVKKNSTTLTRRWAVVQNGFLRIYENYGCAAPFLRISLVEAFLKDFSNVAKSRFCFMLEYGAGQSILFQTNTHQELKRWINVITLTIACHTDLFGSGWDLTQRERIGDLVDGTSSLSRPVKPKQSRSQDEVDGPDITSSSDVFNSEMTSQSGKCECHHDDEDITCTPTVVREALYRKSYSMSSSGSINSDDIVSRNANESFTYRTSLVHKVKQRGYLRVLHRESCDEDARESRESNVKELREGSVLQFCELKGSLFSIYENEKSENPKHVFNLLYDNYQEVPNVAFTFTLISDRAGTAEFGCETEQNFEAWKQAMNNTALQDGSNSDLTAKSCRKCASNSPNVRKRSSLRASFAEEEAKHREVLRSLTDDYTNCDQSQYSCYVYEVRDSSGNKTIIRRWCVVDGDLIRIFERETSREAVAELRPSAFRLKDIENPRGFPFAFKLQRLLPHEGEDEFLVIQASNAKDFRELLLRIKSVQLEGKTLISSKSETNINAPKKAPLIHSKSDLSLKRIFALTRRISKDNLVADTNPPGHDTWPKVIRRERKSSRRALSDTSTDRPATNSLIENSRDKAEARNTMGCFLFDSEGKFSGYLTEVRNNALCRSEVRKWCVVQNDKFSVFDDKNSKSPSTVIALNQDAQLVDLSHVNPNSFEIRVASGVQYHVYKAADDFQKWLTVLAQAIGVCQKDEQGTSTGSSQVKTSKNGSVPGKNPEGKNAGGKLRGSSSQSATSEAPKMKRKYGRKGN</sequence>
<feature type="region of interest" description="Disordered" evidence="1">
    <location>
        <begin position="890"/>
        <end position="925"/>
    </location>
</feature>
<feature type="region of interest" description="Disordered" evidence="1">
    <location>
        <begin position="595"/>
        <end position="754"/>
    </location>
</feature>
<name>A0A6S7FV44_PARCT</name>
<reference evidence="2" key="1">
    <citation type="submission" date="2020-04" db="EMBL/GenBank/DDBJ databases">
        <authorList>
            <person name="Alioto T."/>
            <person name="Alioto T."/>
            <person name="Gomez Garrido J."/>
        </authorList>
    </citation>
    <scope>NUCLEOTIDE SEQUENCE</scope>
    <source>
        <strain evidence="2">A484AB</strain>
    </source>
</reference>
<accession>A0A6S7FV44</accession>
<dbReference type="PROSITE" id="PS50003">
    <property type="entry name" value="PH_DOMAIN"/>
    <property type="match status" value="4"/>
</dbReference>
<evidence type="ECO:0000313" key="3">
    <source>
        <dbReference type="Proteomes" id="UP001152795"/>
    </source>
</evidence>
<proteinExistence type="predicted"/>
<feature type="region of interest" description="Disordered" evidence="1">
    <location>
        <begin position="437"/>
        <end position="486"/>
    </location>
</feature>
<feature type="compositionally biased region" description="Basic residues" evidence="1">
    <location>
        <begin position="1515"/>
        <end position="1524"/>
    </location>
</feature>
<evidence type="ECO:0000256" key="1">
    <source>
        <dbReference type="SAM" id="MobiDB-lite"/>
    </source>
</evidence>
<dbReference type="Gene3D" id="2.30.29.30">
    <property type="entry name" value="Pleckstrin-homology domain (PH domain)/Phosphotyrosine-binding domain (PTB)"/>
    <property type="match status" value="5"/>
</dbReference>
<feature type="region of interest" description="Disordered" evidence="1">
    <location>
        <begin position="1304"/>
        <end position="1349"/>
    </location>
</feature>
<feature type="compositionally biased region" description="Polar residues" evidence="1">
    <location>
        <begin position="1470"/>
        <end position="1484"/>
    </location>
</feature>
<dbReference type="Pfam" id="PF00169">
    <property type="entry name" value="PH"/>
    <property type="match status" value="3"/>
</dbReference>
<dbReference type="Proteomes" id="UP001152795">
    <property type="component" value="Unassembled WGS sequence"/>
</dbReference>
<dbReference type="CDD" id="cd00821">
    <property type="entry name" value="PH"/>
    <property type="match status" value="1"/>
</dbReference>
<feature type="compositionally biased region" description="Basic and acidic residues" evidence="1">
    <location>
        <begin position="652"/>
        <end position="680"/>
    </location>
</feature>
<protein>
    <submittedName>
        <fullName evidence="2">Uncharacterized protein</fullName>
    </submittedName>
</protein>
<dbReference type="SUPFAM" id="SSF50729">
    <property type="entry name" value="PH domain-like"/>
    <property type="match status" value="5"/>
</dbReference>
<comment type="caution">
    <text evidence="2">The sequence shown here is derived from an EMBL/GenBank/DDBJ whole genome shotgun (WGS) entry which is preliminary data.</text>
</comment>
<feature type="region of interest" description="Disordered" evidence="1">
    <location>
        <begin position="1468"/>
        <end position="1524"/>
    </location>
</feature>
<dbReference type="InterPro" id="IPR001849">
    <property type="entry name" value="PH_domain"/>
</dbReference>
<organism evidence="2 3">
    <name type="scientific">Paramuricea clavata</name>
    <name type="common">Red gorgonian</name>
    <name type="synonym">Violescent sea-whip</name>
    <dbReference type="NCBI Taxonomy" id="317549"/>
    <lineage>
        <taxon>Eukaryota</taxon>
        <taxon>Metazoa</taxon>
        <taxon>Cnidaria</taxon>
        <taxon>Anthozoa</taxon>
        <taxon>Octocorallia</taxon>
        <taxon>Malacalcyonacea</taxon>
        <taxon>Plexauridae</taxon>
        <taxon>Paramuricea</taxon>
    </lineage>
</organism>
<feature type="compositionally biased region" description="Polar residues" evidence="1">
    <location>
        <begin position="448"/>
        <end position="457"/>
    </location>
</feature>
<feature type="region of interest" description="Disordered" evidence="1">
    <location>
        <begin position="50"/>
        <end position="70"/>
    </location>
</feature>
<dbReference type="EMBL" id="CACRXK020000441">
    <property type="protein sequence ID" value="CAB3981897.1"/>
    <property type="molecule type" value="Genomic_DNA"/>
</dbReference>
<dbReference type="OrthoDB" id="5970758at2759"/>
<feature type="region of interest" description="Disordered" evidence="1">
    <location>
        <begin position="314"/>
        <end position="343"/>
    </location>
</feature>
<dbReference type="InterPro" id="IPR011993">
    <property type="entry name" value="PH-like_dom_sf"/>
</dbReference>
<feature type="compositionally biased region" description="Polar residues" evidence="1">
    <location>
        <begin position="718"/>
        <end position="752"/>
    </location>
</feature>
<feature type="region of interest" description="Disordered" evidence="1">
    <location>
        <begin position="127"/>
        <end position="150"/>
    </location>
</feature>
<feature type="compositionally biased region" description="Polar residues" evidence="1">
    <location>
        <begin position="915"/>
        <end position="925"/>
    </location>
</feature>
<feature type="compositionally biased region" description="Basic and acidic residues" evidence="1">
    <location>
        <begin position="687"/>
        <end position="703"/>
    </location>
</feature>
<dbReference type="PANTHER" id="PTHR47112:SF1">
    <property type="entry name" value="PX DOMAIN-CONTAINING PROTEIN"/>
    <property type="match status" value="1"/>
</dbReference>
<evidence type="ECO:0000313" key="2">
    <source>
        <dbReference type="EMBL" id="CAB3981897.1"/>
    </source>
</evidence>
<dbReference type="SMART" id="SM00233">
    <property type="entry name" value="PH"/>
    <property type="match status" value="5"/>
</dbReference>
<feature type="compositionally biased region" description="Basic residues" evidence="1">
    <location>
        <begin position="1319"/>
        <end position="1328"/>
    </location>
</feature>